<dbReference type="Proteomes" id="UP001642482">
    <property type="component" value="Unassembled WGS sequence"/>
</dbReference>
<evidence type="ECO:0000313" key="3">
    <source>
        <dbReference type="EMBL" id="CAK7228814.1"/>
    </source>
</evidence>
<dbReference type="SMART" id="SM00257">
    <property type="entry name" value="LysM"/>
    <property type="match status" value="2"/>
</dbReference>
<dbReference type="InterPro" id="IPR018392">
    <property type="entry name" value="LysM"/>
</dbReference>
<protein>
    <recommendedName>
        <fullName evidence="2">LysM domain-containing protein</fullName>
    </recommendedName>
</protein>
<feature type="signal peptide" evidence="1">
    <location>
        <begin position="1"/>
        <end position="22"/>
    </location>
</feature>
<accession>A0ABP0C9V7</accession>
<reference evidence="3 4" key="1">
    <citation type="submission" date="2024-01" db="EMBL/GenBank/DDBJ databases">
        <authorList>
            <person name="Allen C."/>
            <person name="Tagirdzhanova G."/>
        </authorList>
    </citation>
    <scope>NUCLEOTIDE SEQUENCE [LARGE SCALE GENOMIC DNA]</scope>
</reference>
<dbReference type="PROSITE" id="PS51782">
    <property type="entry name" value="LYSM"/>
    <property type="match status" value="2"/>
</dbReference>
<gene>
    <name evidence="3" type="ORF">SEUCBS140593_007039</name>
</gene>
<proteinExistence type="predicted"/>
<dbReference type="EMBL" id="CAWUHD010000081">
    <property type="protein sequence ID" value="CAK7228814.1"/>
    <property type="molecule type" value="Genomic_DNA"/>
</dbReference>
<evidence type="ECO:0000256" key="1">
    <source>
        <dbReference type="SAM" id="SignalP"/>
    </source>
</evidence>
<keyword evidence="4" id="KW-1185">Reference proteome</keyword>
<organism evidence="3 4">
    <name type="scientific">Sporothrix eucalyptigena</name>
    <dbReference type="NCBI Taxonomy" id="1812306"/>
    <lineage>
        <taxon>Eukaryota</taxon>
        <taxon>Fungi</taxon>
        <taxon>Dikarya</taxon>
        <taxon>Ascomycota</taxon>
        <taxon>Pezizomycotina</taxon>
        <taxon>Sordariomycetes</taxon>
        <taxon>Sordariomycetidae</taxon>
        <taxon>Ophiostomatales</taxon>
        <taxon>Ophiostomataceae</taxon>
        <taxon>Sporothrix</taxon>
    </lineage>
</organism>
<name>A0ABP0C9V7_9PEZI</name>
<dbReference type="PANTHER" id="PTHR33734">
    <property type="entry name" value="LYSM DOMAIN-CONTAINING GPI-ANCHORED PROTEIN 2"/>
    <property type="match status" value="1"/>
</dbReference>
<dbReference type="SUPFAM" id="SSF54106">
    <property type="entry name" value="LysM domain"/>
    <property type="match status" value="1"/>
</dbReference>
<keyword evidence="1" id="KW-0732">Signal</keyword>
<dbReference type="PANTHER" id="PTHR33734:SF22">
    <property type="entry name" value="MEMBRANE-BOUND LYTIC MUREIN TRANSGLYCOSYLASE D"/>
    <property type="match status" value="1"/>
</dbReference>
<feature type="chain" id="PRO_5045194366" description="LysM domain-containing protein" evidence="1">
    <location>
        <begin position="23"/>
        <end position="234"/>
    </location>
</feature>
<dbReference type="Gene3D" id="3.10.350.10">
    <property type="entry name" value="LysM domain"/>
    <property type="match status" value="2"/>
</dbReference>
<dbReference type="CDD" id="cd00118">
    <property type="entry name" value="LysM"/>
    <property type="match status" value="2"/>
</dbReference>
<evidence type="ECO:0000259" key="2">
    <source>
        <dbReference type="PROSITE" id="PS51782"/>
    </source>
</evidence>
<dbReference type="Pfam" id="PF01476">
    <property type="entry name" value="LysM"/>
    <property type="match status" value="2"/>
</dbReference>
<comment type="caution">
    <text evidence="3">The sequence shown here is derived from an EMBL/GenBank/DDBJ whole genome shotgun (WGS) entry which is preliminary data.</text>
</comment>
<feature type="domain" description="LysM" evidence="2">
    <location>
        <begin position="45"/>
        <end position="89"/>
    </location>
</feature>
<feature type="domain" description="LysM" evidence="2">
    <location>
        <begin position="119"/>
        <end position="173"/>
    </location>
</feature>
<evidence type="ECO:0000313" key="4">
    <source>
        <dbReference type="Proteomes" id="UP001642482"/>
    </source>
</evidence>
<dbReference type="InterPro" id="IPR036779">
    <property type="entry name" value="LysM_dom_sf"/>
</dbReference>
<sequence>MLFKNDLLFVAALVRSAAALSASEIYNPLSSAANVINLNISASGETYIVESDDTVASIAGKYGFGVCDLARLNILSDPRSIYPGEELRIPTAATFPYDTSCIAPNNTDTTSTCIYGGPHTYTTQEGDTLQKIANINFGITIESVTNQTAQTPYILDAAATPFKVLEAGQNVKIPVCANSSCTMSQFTLSYGTLQDFASMYSVTVGQLIAINTGYNHSEDVASLAMLHDCAIVAS</sequence>